<evidence type="ECO:0000313" key="2">
    <source>
        <dbReference type="Proteomes" id="UP000030678"/>
    </source>
</evidence>
<accession>V9DQI3</accession>
<dbReference type="PANTHER" id="PTHR43591:SF10">
    <property type="entry name" value="ABC TRANSMEMBRANE TYPE-1 DOMAIN-CONTAINING PROTEIN-RELATED"/>
    <property type="match status" value="1"/>
</dbReference>
<dbReference type="PANTHER" id="PTHR43591">
    <property type="entry name" value="METHYLTRANSFERASE"/>
    <property type="match status" value="1"/>
</dbReference>
<dbReference type="OrthoDB" id="2013972at2759"/>
<dbReference type="SUPFAM" id="SSF53335">
    <property type="entry name" value="S-adenosyl-L-methionine-dependent methyltransferases"/>
    <property type="match status" value="1"/>
</dbReference>
<organism evidence="1 2">
    <name type="scientific">Cladophialophora carrionii CBS 160.54</name>
    <dbReference type="NCBI Taxonomy" id="1279043"/>
    <lineage>
        <taxon>Eukaryota</taxon>
        <taxon>Fungi</taxon>
        <taxon>Dikarya</taxon>
        <taxon>Ascomycota</taxon>
        <taxon>Pezizomycotina</taxon>
        <taxon>Eurotiomycetes</taxon>
        <taxon>Chaetothyriomycetidae</taxon>
        <taxon>Chaetothyriales</taxon>
        <taxon>Herpotrichiellaceae</taxon>
        <taxon>Cladophialophora</taxon>
    </lineage>
</organism>
<reference evidence="1 2" key="1">
    <citation type="submission" date="2013-03" db="EMBL/GenBank/DDBJ databases">
        <title>The Genome Sequence of Cladophialophora carrionii CBS 160.54.</title>
        <authorList>
            <consortium name="The Broad Institute Genomics Platform"/>
            <person name="Cuomo C."/>
            <person name="de Hoog S."/>
            <person name="Gorbushina A."/>
            <person name="Walker B."/>
            <person name="Young S.K."/>
            <person name="Zeng Q."/>
            <person name="Gargeya S."/>
            <person name="Fitzgerald M."/>
            <person name="Haas B."/>
            <person name="Abouelleil A."/>
            <person name="Allen A.W."/>
            <person name="Alvarado L."/>
            <person name="Arachchi H.M."/>
            <person name="Berlin A.M."/>
            <person name="Chapman S.B."/>
            <person name="Gainer-Dewar J."/>
            <person name="Goldberg J."/>
            <person name="Griggs A."/>
            <person name="Gujja S."/>
            <person name="Hansen M."/>
            <person name="Howarth C."/>
            <person name="Imamovic A."/>
            <person name="Ireland A."/>
            <person name="Larimer J."/>
            <person name="McCowan C."/>
            <person name="Murphy C."/>
            <person name="Pearson M."/>
            <person name="Poon T.W."/>
            <person name="Priest M."/>
            <person name="Roberts A."/>
            <person name="Saif S."/>
            <person name="Shea T."/>
            <person name="Sisk P."/>
            <person name="Sykes S."/>
            <person name="Wortman J."/>
            <person name="Nusbaum C."/>
            <person name="Birren B."/>
        </authorList>
    </citation>
    <scope>NUCLEOTIDE SEQUENCE [LARGE SCALE GENOMIC DNA]</scope>
    <source>
        <strain evidence="1 2">CBS 160.54</strain>
    </source>
</reference>
<evidence type="ECO:0008006" key="3">
    <source>
        <dbReference type="Google" id="ProtNLM"/>
    </source>
</evidence>
<evidence type="ECO:0000313" key="1">
    <source>
        <dbReference type="EMBL" id="ETI28222.1"/>
    </source>
</evidence>
<sequence length="359" mass="40925">MERDAHIDVQASAPTPRHAARVLKIQQGAQGGLDDADSGYEGSDTSSITTTLRSSALNYTQVFVPPKNLNNGRRYQRLGTDAYAFPNDEQEQERLDMLHHIFRLVQGGRLHTAPIDTPQRVLDIGTGTGLWALEFADEFPAAQVFAVDLSPIQPDMTAPNCTFIIDDLEQEWDYPQSRKFHYIHQRSLSGSIGDWTRMYRQALTSLEPGGWIEIQEFEVWFYSQVPGGLPEDSAIVKWQKLVDEASLSFGRRLNYASRFEAHLEEAGFVGIQTQRIKTPIGAWPKDRRLREIGAYLQVQMNEALEAVTLAYLTRALGWSEEEIHVLLADVRKEFNDRSRLLYTYCWFITGRKPEHVDNH</sequence>
<protein>
    <recommendedName>
        <fullName evidence="3">Methyltransferase domain-containing protein</fullName>
    </recommendedName>
</protein>
<dbReference type="CDD" id="cd02440">
    <property type="entry name" value="AdoMet_MTases"/>
    <property type="match status" value="1"/>
</dbReference>
<dbReference type="InterPro" id="IPR029063">
    <property type="entry name" value="SAM-dependent_MTases_sf"/>
</dbReference>
<dbReference type="Proteomes" id="UP000030678">
    <property type="component" value="Unassembled WGS sequence"/>
</dbReference>
<dbReference type="VEuPathDB" id="FungiDB:G647_00671"/>
<dbReference type="GeneID" id="19979164"/>
<name>V9DQI3_9EURO</name>
<dbReference type="AlphaFoldDB" id="V9DQI3"/>
<dbReference type="EMBL" id="KB822697">
    <property type="protein sequence ID" value="ETI28222.1"/>
    <property type="molecule type" value="Genomic_DNA"/>
</dbReference>
<proteinExistence type="predicted"/>
<dbReference type="GO" id="GO:0008168">
    <property type="term" value="F:methyltransferase activity"/>
    <property type="evidence" value="ECO:0007669"/>
    <property type="project" value="TreeGrafter"/>
</dbReference>
<dbReference type="Pfam" id="PF13489">
    <property type="entry name" value="Methyltransf_23"/>
    <property type="match status" value="1"/>
</dbReference>
<dbReference type="RefSeq" id="XP_008722296.1">
    <property type="nucleotide sequence ID" value="XM_008724074.1"/>
</dbReference>
<dbReference type="Gene3D" id="3.40.50.150">
    <property type="entry name" value="Vaccinia Virus protein VP39"/>
    <property type="match status" value="1"/>
</dbReference>
<gene>
    <name evidence="1" type="ORF">G647_00671</name>
</gene>
<dbReference type="HOGENOM" id="CLU_010595_1_2_1"/>